<dbReference type="SUPFAM" id="SSF53474">
    <property type="entry name" value="alpha/beta-Hydrolases"/>
    <property type="match status" value="1"/>
</dbReference>
<keyword evidence="2" id="KW-0378">Hydrolase</keyword>
<dbReference type="Pfam" id="PF12146">
    <property type="entry name" value="Hydrolase_4"/>
    <property type="match status" value="1"/>
</dbReference>
<accession>A0ABZ2MBA2</accession>
<protein>
    <submittedName>
        <fullName evidence="2">Alpha/beta hydrolase</fullName>
    </submittedName>
</protein>
<dbReference type="EMBL" id="CP089984">
    <property type="protein sequence ID" value="WXB19762.1"/>
    <property type="molecule type" value="Genomic_DNA"/>
</dbReference>
<feature type="domain" description="Serine aminopeptidase S33" evidence="1">
    <location>
        <begin position="31"/>
        <end position="248"/>
    </location>
</feature>
<dbReference type="InterPro" id="IPR022742">
    <property type="entry name" value="Hydrolase_4"/>
</dbReference>
<keyword evidence="3" id="KW-1185">Reference proteome</keyword>
<gene>
    <name evidence="2" type="ORF">LZC94_21370</name>
</gene>
<dbReference type="PANTHER" id="PTHR43798">
    <property type="entry name" value="MONOACYLGLYCEROL LIPASE"/>
    <property type="match status" value="1"/>
</dbReference>
<evidence type="ECO:0000313" key="2">
    <source>
        <dbReference type="EMBL" id="WXB19762.1"/>
    </source>
</evidence>
<dbReference type="Gene3D" id="3.40.50.1820">
    <property type="entry name" value="alpha/beta hydrolase"/>
    <property type="match status" value="1"/>
</dbReference>
<organism evidence="2 3">
    <name type="scientific">Pendulispora albinea</name>
    <dbReference type="NCBI Taxonomy" id="2741071"/>
    <lineage>
        <taxon>Bacteria</taxon>
        <taxon>Pseudomonadati</taxon>
        <taxon>Myxococcota</taxon>
        <taxon>Myxococcia</taxon>
        <taxon>Myxococcales</taxon>
        <taxon>Sorangiineae</taxon>
        <taxon>Pendulisporaceae</taxon>
        <taxon>Pendulispora</taxon>
    </lineage>
</organism>
<dbReference type="GO" id="GO:0016787">
    <property type="term" value="F:hydrolase activity"/>
    <property type="evidence" value="ECO:0007669"/>
    <property type="project" value="UniProtKB-KW"/>
</dbReference>
<proteinExistence type="predicted"/>
<sequence>MDIDESGIWVLRMSDGYSLHSRVWGPASGEHLVVFLHGGVSHSGWQAVLADHVVQHENTTFLAIDRRGSGMNREDRGDLSSAERCIADFEQVLEQCRPHYRNIVLVGWCFGALPATVLAAKRPELLDGLLLETPGFVPREEMQAKFALAVFRVSHLFSPENFTKPIIRAEVRPEDFTSVPRWIEFIDADPDKLVYTSPRSATIDFPWQDALGKVDRPLKVVLASHDRMVHTEEVRKLVSALQPAAEIEELPTAHAIQFEMAGELAASIQGFLEKVAAGRM</sequence>
<dbReference type="InterPro" id="IPR029058">
    <property type="entry name" value="AB_hydrolase_fold"/>
</dbReference>
<dbReference type="PANTHER" id="PTHR43798:SF33">
    <property type="entry name" value="HYDROLASE, PUTATIVE (AFU_ORTHOLOGUE AFUA_2G14860)-RELATED"/>
    <property type="match status" value="1"/>
</dbReference>
<dbReference type="Proteomes" id="UP001370348">
    <property type="component" value="Chromosome"/>
</dbReference>
<name>A0ABZ2MBA2_9BACT</name>
<dbReference type="InterPro" id="IPR050266">
    <property type="entry name" value="AB_hydrolase_sf"/>
</dbReference>
<dbReference type="RefSeq" id="WP_394829357.1">
    <property type="nucleotide sequence ID" value="NZ_CP089984.1"/>
</dbReference>
<reference evidence="2 3" key="1">
    <citation type="submission" date="2021-12" db="EMBL/GenBank/DDBJ databases">
        <title>Discovery of the Pendulisporaceae a myxobacterial family with distinct sporulation behavior and unique specialized metabolism.</title>
        <authorList>
            <person name="Garcia R."/>
            <person name="Popoff A."/>
            <person name="Bader C.D."/>
            <person name="Loehr J."/>
            <person name="Walesch S."/>
            <person name="Walt C."/>
            <person name="Boldt J."/>
            <person name="Bunk B."/>
            <person name="Haeckl F.J.F.P.J."/>
            <person name="Gunesch A.P."/>
            <person name="Birkelbach J."/>
            <person name="Nuebel U."/>
            <person name="Pietschmann T."/>
            <person name="Bach T."/>
            <person name="Mueller R."/>
        </authorList>
    </citation>
    <scope>NUCLEOTIDE SEQUENCE [LARGE SCALE GENOMIC DNA]</scope>
    <source>
        <strain evidence="2 3">MSr11954</strain>
    </source>
</reference>
<evidence type="ECO:0000259" key="1">
    <source>
        <dbReference type="Pfam" id="PF12146"/>
    </source>
</evidence>
<evidence type="ECO:0000313" key="3">
    <source>
        <dbReference type="Proteomes" id="UP001370348"/>
    </source>
</evidence>